<comment type="function">
    <text evidence="11">Mitochondrial membrane ATP synthase (F(1)F(0) ATP synthase or Complex V) produces ATP from ADP in the presence of a proton gradient across the membrane which is generated by electron transport complexes of the respiratory chain. F-type ATPases consist of two structural domains, F(1) - containing the extramembraneous catalytic core, and F(0) - containing the membrane proton channel, linked together by a central stalk and a peripheral stalk. During catalysis, ATP synthesis in the catalytic domain of F(1) is coupled via a rotary mechanism of the central stalk subunits to proton translocation.</text>
</comment>
<keyword evidence="8 11" id="KW-0406">Ion transport</keyword>
<keyword evidence="13" id="KW-1185">Reference proteome</keyword>
<evidence type="ECO:0000256" key="5">
    <source>
        <dbReference type="ARBA" id="ARBA00022547"/>
    </source>
</evidence>
<proteinExistence type="inferred from homology"/>
<keyword evidence="9 11" id="KW-0496">Mitochondrion</keyword>
<reference evidence="13" key="1">
    <citation type="submission" date="2017-01" db="EMBL/GenBank/DDBJ databases">
        <authorList>
            <person name="Wang Y."/>
            <person name="White M."/>
            <person name="Kvist S."/>
            <person name="Moncalvo J.-M."/>
        </authorList>
    </citation>
    <scope>NUCLEOTIDE SEQUENCE [LARGE SCALE GENOMIC DNA]</scope>
    <source>
        <strain evidence="13">COL-18-3</strain>
    </source>
</reference>
<evidence type="ECO:0000256" key="3">
    <source>
        <dbReference type="ARBA" id="ARBA00021688"/>
    </source>
</evidence>
<dbReference type="GO" id="GO:0005743">
    <property type="term" value="C:mitochondrial inner membrane"/>
    <property type="evidence" value="ECO:0007669"/>
    <property type="project" value="UniProtKB-SubCell"/>
</dbReference>
<comment type="similarity">
    <text evidence="2 11">Belongs to the ATPase d subunit family.</text>
</comment>
<dbReference type="SUPFAM" id="SSF161065">
    <property type="entry name" value="ATP synthase D chain-like"/>
    <property type="match status" value="1"/>
</dbReference>
<accession>A0A1R1PBU2</accession>
<dbReference type="Gene3D" id="6.10.280.70">
    <property type="match status" value="1"/>
</dbReference>
<dbReference type="AlphaFoldDB" id="A0A1R1PBU2"/>
<dbReference type="Proteomes" id="UP000188320">
    <property type="component" value="Unassembled WGS sequence"/>
</dbReference>
<evidence type="ECO:0000256" key="8">
    <source>
        <dbReference type="ARBA" id="ARBA00023065"/>
    </source>
</evidence>
<evidence type="ECO:0000256" key="1">
    <source>
        <dbReference type="ARBA" id="ARBA00004273"/>
    </source>
</evidence>
<evidence type="ECO:0000256" key="9">
    <source>
        <dbReference type="ARBA" id="ARBA00023128"/>
    </source>
</evidence>
<name>A0A1R1PBU2_ZANCU</name>
<dbReference type="Pfam" id="PF05873">
    <property type="entry name" value="Mt_ATP-synt_D"/>
    <property type="match status" value="1"/>
</dbReference>
<dbReference type="InterPro" id="IPR008689">
    <property type="entry name" value="ATP_synth_F0_dsu_mt"/>
</dbReference>
<dbReference type="GO" id="GO:0015078">
    <property type="term" value="F:proton transmembrane transporter activity"/>
    <property type="evidence" value="ECO:0007669"/>
    <property type="project" value="InterPro"/>
</dbReference>
<dbReference type="OrthoDB" id="35799at2759"/>
<dbReference type="EMBL" id="LSSK01001925">
    <property type="protein sequence ID" value="OMH78436.1"/>
    <property type="molecule type" value="Genomic_DNA"/>
</dbReference>
<keyword evidence="7 11" id="KW-0999">Mitochondrion inner membrane</keyword>
<dbReference type="GO" id="GO:0015986">
    <property type="term" value="P:proton motive force-driven ATP synthesis"/>
    <property type="evidence" value="ECO:0007669"/>
    <property type="project" value="UniProtKB-UniRule"/>
</dbReference>
<evidence type="ECO:0000313" key="12">
    <source>
        <dbReference type="EMBL" id="OMH78436.1"/>
    </source>
</evidence>
<dbReference type="PANTHER" id="PTHR12700">
    <property type="entry name" value="ATP SYNTHASE SUBUNIT D, MITOCHONDRIAL"/>
    <property type="match status" value="1"/>
</dbReference>
<comment type="subcellular location">
    <subcellularLocation>
        <location evidence="1 11">Mitochondrion inner membrane</location>
    </subcellularLocation>
</comment>
<dbReference type="GO" id="GO:0045259">
    <property type="term" value="C:proton-transporting ATP synthase complex"/>
    <property type="evidence" value="ECO:0007669"/>
    <property type="project" value="UniProtKB-KW"/>
</dbReference>
<keyword evidence="10 11" id="KW-0472">Membrane</keyword>
<sequence length="174" mass="19685">MSVTGRTLLTKIDWPLLSANLSKRPEIVKALQEFNKKFTETDRDLSALNAQKTEIDFEYYRSVLKNTEVVDKLQKKYAAFKPVKLEISEQLKAIEQLEKSASTSAKDYSVDLQNRLAGLKETIGNIQAARPVDELTTIDVCQARPETMTEVEEMVKKGEYTVPGYDSKFPSLGF</sequence>
<keyword evidence="4 11" id="KW-0813">Transport</keyword>
<dbReference type="PIRSF" id="PIRSF005514">
    <property type="entry name" value="ATPase_F0_D_mt"/>
    <property type="match status" value="1"/>
</dbReference>
<gene>
    <name evidence="12" type="ORF">AX774_g8170</name>
</gene>
<organism evidence="12 13">
    <name type="scientific">Zancudomyces culisetae</name>
    <name type="common">Gut fungus</name>
    <name type="synonym">Smittium culisetae</name>
    <dbReference type="NCBI Taxonomy" id="1213189"/>
    <lineage>
        <taxon>Eukaryota</taxon>
        <taxon>Fungi</taxon>
        <taxon>Fungi incertae sedis</taxon>
        <taxon>Zoopagomycota</taxon>
        <taxon>Kickxellomycotina</taxon>
        <taxon>Harpellomycetes</taxon>
        <taxon>Harpellales</taxon>
        <taxon>Legeriomycetaceae</taxon>
        <taxon>Zancudomyces</taxon>
    </lineage>
</organism>
<evidence type="ECO:0000313" key="13">
    <source>
        <dbReference type="Proteomes" id="UP000188320"/>
    </source>
</evidence>
<evidence type="ECO:0000256" key="11">
    <source>
        <dbReference type="PIRNR" id="PIRNR005514"/>
    </source>
</evidence>
<evidence type="ECO:0000256" key="6">
    <source>
        <dbReference type="ARBA" id="ARBA00022781"/>
    </source>
</evidence>
<protein>
    <recommendedName>
        <fullName evidence="3 11">ATP synthase subunit d, mitochondrial</fullName>
    </recommendedName>
</protein>
<keyword evidence="5" id="KW-0138">CF(0)</keyword>
<dbReference type="InterPro" id="IPR036228">
    <property type="entry name" value="ATP_synth_F0_dsu_sf_mt"/>
</dbReference>
<evidence type="ECO:0000256" key="2">
    <source>
        <dbReference type="ARBA" id="ARBA00006842"/>
    </source>
</evidence>
<comment type="caution">
    <text evidence="12">The sequence shown here is derived from an EMBL/GenBank/DDBJ whole genome shotgun (WGS) entry which is preliminary data.</text>
</comment>
<evidence type="ECO:0000256" key="10">
    <source>
        <dbReference type="ARBA" id="ARBA00023136"/>
    </source>
</evidence>
<evidence type="ECO:0000256" key="7">
    <source>
        <dbReference type="ARBA" id="ARBA00022792"/>
    </source>
</evidence>
<keyword evidence="6 11" id="KW-0375">Hydrogen ion transport</keyword>
<evidence type="ECO:0000256" key="4">
    <source>
        <dbReference type="ARBA" id="ARBA00022448"/>
    </source>
</evidence>